<comment type="function">
    <text evidence="2 10 12">Catalyzes the transfer of a dimethylallyl group onto the adenine at position 37 in tRNAs that read codons beginning with uridine, leading to the formation of N6-(dimethylallyl)adenosine (i(6)A).</text>
</comment>
<dbReference type="PANTHER" id="PTHR11088">
    <property type="entry name" value="TRNA DIMETHYLALLYLTRANSFERASE"/>
    <property type="match status" value="1"/>
</dbReference>
<evidence type="ECO:0000313" key="14">
    <source>
        <dbReference type="EMBL" id="GLI53793.1"/>
    </source>
</evidence>
<dbReference type="GO" id="GO:0052381">
    <property type="term" value="F:tRNA dimethylallyltransferase activity"/>
    <property type="evidence" value="ECO:0007669"/>
    <property type="project" value="UniProtKB-UniRule"/>
</dbReference>
<dbReference type="NCBIfam" id="TIGR00174">
    <property type="entry name" value="miaA"/>
    <property type="match status" value="1"/>
</dbReference>
<keyword evidence="5 10" id="KW-0819">tRNA processing</keyword>
<evidence type="ECO:0000256" key="10">
    <source>
        <dbReference type="HAMAP-Rule" id="MF_00185"/>
    </source>
</evidence>
<organism evidence="14 15">
    <name type="scientific">Thermodesulfovibrio yellowstonii</name>
    <dbReference type="NCBI Taxonomy" id="28262"/>
    <lineage>
        <taxon>Bacteria</taxon>
        <taxon>Pseudomonadati</taxon>
        <taxon>Nitrospirota</taxon>
        <taxon>Thermodesulfovibrionia</taxon>
        <taxon>Thermodesulfovibrionales</taxon>
        <taxon>Thermodesulfovibrionaceae</taxon>
        <taxon>Thermodesulfovibrio</taxon>
    </lineage>
</organism>
<evidence type="ECO:0000256" key="6">
    <source>
        <dbReference type="ARBA" id="ARBA00022741"/>
    </source>
</evidence>
<protein>
    <recommendedName>
        <fullName evidence="10">tRNA dimethylallyltransferase</fullName>
        <ecNumber evidence="10">2.5.1.75</ecNumber>
    </recommendedName>
    <alternativeName>
        <fullName evidence="10">Dimethylallyl diphosphate:tRNA dimethylallyltransferase</fullName>
        <shortName evidence="10">DMAPP:tRNA dimethylallyltransferase</shortName>
        <shortName evidence="10">DMATase</shortName>
    </alternativeName>
    <alternativeName>
        <fullName evidence="10">Isopentenyl-diphosphate:tRNA isopentenyltransferase</fullName>
        <shortName evidence="10">IPP transferase</shortName>
        <shortName evidence="10">IPPT</shortName>
        <shortName evidence="10">IPTase</shortName>
    </alternativeName>
</protein>
<keyword evidence="6 10" id="KW-0547">Nucleotide-binding</keyword>
<dbReference type="Gene3D" id="3.40.50.300">
    <property type="entry name" value="P-loop containing nucleotide triphosphate hydrolases"/>
    <property type="match status" value="1"/>
</dbReference>
<evidence type="ECO:0000256" key="8">
    <source>
        <dbReference type="ARBA" id="ARBA00022842"/>
    </source>
</evidence>
<evidence type="ECO:0000256" key="12">
    <source>
        <dbReference type="RuleBase" id="RU003784"/>
    </source>
</evidence>
<dbReference type="SUPFAM" id="SSF52540">
    <property type="entry name" value="P-loop containing nucleoside triphosphate hydrolases"/>
    <property type="match status" value="2"/>
</dbReference>
<keyword evidence="15" id="KW-1185">Reference proteome</keyword>
<comment type="caution">
    <text evidence="10">Lacks conserved residue(s) required for the propagation of feature annotation.</text>
</comment>
<evidence type="ECO:0000256" key="5">
    <source>
        <dbReference type="ARBA" id="ARBA00022694"/>
    </source>
</evidence>
<dbReference type="InterPro" id="IPR027417">
    <property type="entry name" value="P-loop_NTPase"/>
</dbReference>
<name>A0A9W6LKZ3_9BACT</name>
<gene>
    <name evidence="10 14" type="primary">miaA</name>
    <name evidence="14" type="ORF">TISLANDTSLP1_14860</name>
</gene>
<reference evidence="14" key="1">
    <citation type="submission" date="2022-12" db="EMBL/GenBank/DDBJ databases">
        <title>Reference genome sequencing for broad-spectrum identification of bacterial and archaeal isolates by mass spectrometry.</title>
        <authorList>
            <person name="Sekiguchi Y."/>
            <person name="Tourlousse D.M."/>
        </authorList>
    </citation>
    <scope>NUCLEOTIDE SEQUENCE</scope>
    <source>
        <strain evidence="14">TSL-P1</strain>
    </source>
</reference>
<keyword evidence="7 10" id="KW-0067">ATP-binding</keyword>
<sequence length="315" mass="36666">MKRKIVILLGPTGVGKTELSIKIAKLLNAEIISSDSMQIYKYMDIGTAKPTLEQRKEVIHHMIDIVNPWDYFSTGAYIEIVKEVIEKIFEREKIPLVVGGTGLYLRAMTEGIFEGPDADWNLRMELMNKERDNPGFLYNLLKEIDPIKADKIYPSDLRRILRALEVFFKEKKQISELQEKLTKPLSYNFIKIGVTRERKELYRIIEERVDKMICSGLIEEVRNVLTLIKRNATSLSPLPALQAIGYKEIAGCLADLYSIDEAVRLIKKRTKMYAKRQFTWFRKEKDIMWFDISGRHDFEIIAEQIYSALSEILHK</sequence>
<keyword evidence="8 10" id="KW-0460">Magnesium</keyword>
<evidence type="ECO:0000256" key="13">
    <source>
        <dbReference type="RuleBase" id="RU003785"/>
    </source>
</evidence>
<dbReference type="PANTHER" id="PTHR11088:SF60">
    <property type="entry name" value="TRNA DIMETHYLALLYLTRANSFERASE"/>
    <property type="match status" value="1"/>
</dbReference>
<feature type="binding site" evidence="10">
    <location>
        <begin position="10"/>
        <end position="17"/>
    </location>
    <ligand>
        <name>ATP</name>
        <dbReference type="ChEBI" id="CHEBI:30616"/>
    </ligand>
</feature>
<dbReference type="InterPro" id="IPR018022">
    <property type="entry name" value="IPT"/>
</dbReference>
<evidence type="ECO:0000256" key="2">
    <source>
        <dbReference type="ARBA" id="ARBA00003213"/>
    </source>
</evidence>
<dbReference type="Proteomes" id="UP001144297">
    <property type="component" value="Unassembled WGS sequence"/>
</dbReference>
<feature type="region of interest" description="Interaction with substrate tRNA" evidence="10">
    <location>
        <begin position="35"/>
        <end position="38"/>
    </location>
</feature>
<feature type="site" description="Interaction with substrate tRNA" evidence="10">
    <location>
        <position position="101"/>
    </location>
</feature>
<dbReference type="Pfam" id="PF01715">
    <property type="entry name" value="IPPT"/>
    <property type="match status" value="1"/>
</dbReference>
<comment type="caution">
    <text evidence="14">The sequence shown here is derived from an EMBL/GenBank/DDBJ whole genome shotgun (WGS) entry which is preliminary data.</text>
</comment>
<evidence type="ECO:0000256" key="1">
    <source>
        <dbReference type="ARBA" id="ARBA00001946"/>
    </source>
</evidence>
<comment type="similarity">
    <text evidence="3 10 13">Belongs to the IPP transferase family.</text>
</comment>
<feature type="site" description="Interaction with substrate tRNA" evidence="10">
    <location>
        <position position="123"/>
    </location>
</feature>
<dbReference type="EMBL" id="BSDX01000001">
    <property type="protein sequence ID" value="GLI53793.1"/>
    <property type="molecule type" value="Genomic_DNA"/>
</dbReference>
<evidence type="ECO:0000256" key="9">
    <source>
        <dbReference type="ARBA" id="ARBA00049563"/>
    </source>
</evidence>
<dbReference type="GO" id="GO:0005524">
    <property type="term" value="F:ATP binding"/>
    <property type="evidence" value="ECO:0007669"/>
    <property type="project" value="UniProtKB-UniRule"/>
</dbReference>
<feature type="binding site" evidence="10">
    <location>
        <begin position="12"/>
        <end position="17"/>
    </location>
    <ligand>
        <name>substrate</name>
    </ligand>
</feature>
<dbReference type="AlphaFoldDB" id="A0A9W6LKZ3"/>
<dbReference type="SMR" id="A0A9W6LKZ3"/>
<dbReference type="EC" id="2.5.1.75" evidence="10"/>
<evidence type="ECO:0000256" key="3">
    <source>
        <dbReference type="ARBA" id="ARBA00005842"/>
    </source>
</evidence>
<dbReference type="InterPro" id="IPR039657">
    <property type="entry name" value="Dimethylallyltransferase"/>
</dbReference>
<dbReference type="HAMAP" id="MF_00185">
    <property type="entry name" value="IPP_trans"/>
    <property type="match status" value="1"/>
</dbReference>
<comment type="cofactor">
    <cofactor evidence="1 10">
        <name>Mg(2+)</name>
        <dbReference type="ChEBI" id="CHEBI:18420"/>
    </cofactor>
</comment>
<evidence type="ECO:0000313" key="15">
    <source>
        <dbReference type="Proteomes" id="UP001144297"/>
    </source>
</evidence>
<evidence type="ECO:0000256" key="7">
    <source>
        <dbReference type="ARBA" id="ARBA00022840"/>
    </source>
</evidence>
<evidence type="ECO:0000256" key="11">
    <source>
        <dbReference type="RuleBase" id="RU003783"/>
    </source>
</evidence>
<comment type="catalytic activity">
    <reaction evidence="9 10 11">
        <text>adenosine(37) in tRNA + dimethylallyl diphosphate = N(6)-dimethylallyladenosine(37) in tRNA + diphosphate</text>
        <dbReference type="Rhea" id="RHEA:26482"/>
        <dbReference type="Rhea" id="RHEA-COMP:10162"/>
        <dbReference type="Rhea" id="RHEA-COMP:10375"/>
        <dbReference type="ChEBI" id="CHEBI:33019"/>
        <dbReference type="ChEBI" id="CHEBI:57623"/>
        <dbReference type="ChEBI" id="CHEBI:74411"/>
        <dbReference type="ChEBI" id="CHEBI:74415"/>
        <dbReference type="EC" id="2.5.1.75"/>
    </reaction>
</comment>
<proteinExistence type="inferred from homology"/>
<keyword evidence="4 10" id="KW-0808">Transferase</keyword>
<dbReference type="Gene3D" id="1.10.20.140">
    <property type="match status" value="1"/>
</dbReference>
<accession>A0A9W6LKZ3</accession>
<dbReference type="GO" id="GO:0006400">
    <property type="term" value="P:tRNA modification"/>
    <property type="evidence" value="ECO:0007669"/>
    <property type="project" value="TreeGrafter"/>
</dbReference>
<evidence type="ECO:0000256" key="4">
    <source>
        <dbReference type="ARBA" id="ARBA00022679"/>
    </source>
</evidence>
<comment type="subunit">
    <text evidence="10">Monomer.</text>
</comment>